<name>A0A917CGY4_9GAMM</name>
<protein>
    <submittedName>
        <fullName evidence="2">Uncharacterized protein</fullName>
    </submittedName>
</protein>
<feature type="region of interest" description="Disordered" evidence="1">
    <location>
        <begin position="27"/>
        <end position="93"/>
    </location>
</feature>
<dbReference type="AlphaFoldDB" id="A0A917CGY4"/>
<organism evidence="2 3">
    <name type="scientific">Marinicella pacifica</name>
    <dbReference type="NCBI Taxonomy" id="1171543"/>
    <lineage>
        <taxon>Bacteria</taxon>
        <taxon>Pseudomonadati</taxon>
        <taxon>Pseudomonadota</taxon>
        <taxon>Gammaproteobacteria</taxon>
        <taxon>Lysobacterales</taxon>
        <taxon>Marinicellaceae</taxon>
        <taxon>Marinicella</taxon>
    </lineage>
</organism>
<comment type="caution">
    <text evidence="2">The sequence shown here is derived from an EMBL/GenBank/DDBJ whole genome shotgun (WGS) entry which is preliminary data.</text>
</comment>
<reference evidence="2" key="1">
    <citation type="journal article" date="2014" name="Int. J. Syst. Evol. Microbiol.">
        <title>Complete genome sequence of Corynebacterium casei LMG S-19264T (=DSM 44701T), isolated from a smear-ripened cheese.</title>
        <authorList>
            <consortium name="US DOE Joint Genome Institute (JGI-PGF)"/>
            <person name="Walter F."/>
            <person name="Albersmeier A."/>
            <person name="Kalinowski J."/>
            <person name="Ruckert C."/>
        </authorList>
    </citation>
    <scope>NUCLEOTIDE SEQUENCE</scope>
    <source>
        <strain evidence="2">CGMCC 1.12181</strain>
    </source>
</reference>
<feature type="compositionally biased region" description="Low complexity" evidence="1">
    <location>
        <begin position="32"/>
        <end position="45"/>
    </location>
</feature>
<evidence type="ECO:0000313" key="2">
    <source>
        <dbReference type="EMBL" id="GGF86081.1"/>
    </source>
</evidence>
<evidence type="ECO:0000313" key="3">
    <source>
        <dbReference type="Proteomes" id="UP000605253"/>
    </source>
</evidence>
<feature type="compositionally biased region" description="Basic and acidic residues" evidence="1">
    <location>
        <begin position="46"/>
        <end position="56"/>
    </location>
</feature>
<accession>A0A917CGY4</accession>
<reference evidence="2" key="2">
    <citation type="submission" date="2020-09" db="EMBL/GenBank/DDBJ databases">
        <authorList>
            <person name="Sun Q."/>
            <person name="Zhou Y."/>
        </authorList>
    </citation>
    <scope>NUCLEOTIDE SEQUENCE</scope>
    <source>
        <strain evidence="2">CGMCC 1.12181</strain>
    </source>
</reference>
<dbReference type="EMBL" id="BMEO01000001">
    <property type="protein sequence ID" value="GGF86081.1"/>
    <property type="molecule type" value="Genomic_DNA"/>
</dbReference>
<sequence>MVFAGLFLWLEPLTINRTSQNTLNITLTQPHTQPTAPPKLTAKPKPAAETEIKAKTETVTSPRLKQSEPVKQQPKQEPKPTSEPIDNENQSNVTISTGQILSRAKSLTDVQITDEFKAAHQVNFQQPTIKAHDPYDDIPYLPIHELAVDMNFYSAGYRGDIERFFDKVILTKTFTTKYGTKINCALAVIVVCGWK</sequence>
<keyword evidence="3" id="KW-1185">Reference proteome</keyword>
<evidence type="ECO:0000256" key="1">
    <source>
        <dbReference type="SAM" id="MobiDB-lite"/>
    </source>
</evidence>
<proteinExistence type="predicted"/>
<dbReference type="Proteomes" id="UP000605253">
    <property type="component" value="Unassembled WGS sequence"/>
</dbReference>
<gene>
    <name evidence="2" type="ORF">GCM10011365_03940</name>
</gene>